<keyword evidence="4" id="KW-1185">Reference proteome</keyword>
<evidence type="ECO:0000313" key="3">
    <source>
        <dbReference type="EMBL" id="MBC3808989.1"/>
    </source>
</evidence>
<reference evidence="3 4" key="1">
    <citation type="submission" date="2020-08" db="EMBL/GenBank/DDBJ databases">
        <title>Novel species isolated from subtropical streams in China.</title>
        <authorList>
            <person name="Lu H."/>
        </authorList>
    </citation>
    <scope>NUCLEOTIDE SEQUENCE [LARGE SCALE GENOMIC DNA]</scope>
    <source>
        <strain evidence="3 4">KACC 16656</strain>
    </source>
</reference>
<evidence type="ECO:0000259" key="2">
    <source>
        <dbReference type="Pfam" id="PF02638"/>
    </source>
</evidence>
<sequence length="518" mass="59055">MLFLLSACTTAVQAPVNKIPETANPKTASLPQDLARTAPTSLAAAPAAPREFRAAWVATVSNIDWPSRPGLSSQQQQDEIIAILDQAKAIELNAIILQVRPSADAIYPSALEPWSEYLSGEQGRAPQVWYDPLQFWITQAHQRGLELHAWFNPYRAKTALSKANLSPQHVSNRKPSAVKKYGDLLWMDPSDADAATQTLNVIMDVVRRYDIDGVHIDDYFYPYPIKDAAGQEVDFPDEENWVRYQNEGGALARADWRRQHVNHLVENIAHKLRQEKSWVKFGISPFGIGRPDRLPPGITGFSQYDKLYADVELWLARGWLDYLAPQLYWPIDQPAQAFQVLQDYWTLQNTMARHVWPGLYTSRIDHSDKSWTSEEILNQISITRAQASAGHIHFSMVALMQNRKDIAQRLRQERYLTPALVPATPWLFAGTVTTPRLIRTADPQHIEVAFDDHQAIRSIAIWRRYEHDMKYEWIFSLQHPSAKSIDLSDDLQRGKLTEVVVSLVDRVGQESQRAHFIK</sequence>
<protein>
    <submittedName>
        <fullName evidence="3">Family 10 glycosylhydrolase</fullName>
    </submittedName>
</protein>
<gene>
    <name evidence="3" type="ORF">H8K52_16740</name>
</gene>
<organism evidence="3 4">
    <name type="scientific">Undibacterium seohonense</name>
    <dbReference type="NCBI Taxonomy" id="1344950"/>
    <lineage>
        <taxon>Bacteria</taxon>
        <taxon>Pseudomonadati</taxon>
        <taxon>Pseudomonadota</taxon>
        <taxon>Betaproteobacteria</taxon>
        <taxon>Burkholderiales</taxon>
        <taxon>Oxalobacteraceae</taxon>
        <taxon>Undibacterium</taxon>
    </lineage>
</organism>
<dbReference type="Gene3D" id="3.20.20.80">
    <property type="entry name" value="Glycosidases"/>
    <property type="match status" value="1"/>
</dbReference>
<evidence type="ECO:0000313" key="4">
    <source>
        <dbReference type="Proteomes" id="UP000648257"/>
    </source>
</evidence>
<proteinExistence type="predicted"/>
<dbReference type="Pfam" id="PF02638">
    <property type="entry name" value="GHL10"/>
    <property type="match status" value="1"/>
</dbReference>
<accession>A0ABR6X7X4</accession>
<dbReference type="EMBL" id="JACOFW010000023">
    <property type="protein sequence ID" value="MBC3808989.1"/>
    <property type="molecule type" value="Genomic_DNA"/>
</dbReference>
<dbReference type="InterPro" id="IPR003790">
    <property type="entry name" value="GHL10"/>
</dbReference>
<dbReference type="PANTHER" id="PTHR43405:SF1">
    <property type="entry name" value="GLYCOSYL HYDROLASE DIGH"/>
    <property type="match status" value="1"/>
</dbReference>
<comment type="caution">
    <text evidence="3">The sequence shown here is derived from an EMBL/GenBank/DDBJ whole genome shotgun (WGS) entry which is preliminary data.</text>
</comment>
<name>A0ABR6X7X4_9BURK</name>
<feature type="domain" description="Glycosyl hydrolase-like 10" evidence="2">
    <location>
        <begin position="51"/>
        <end position="371"/>
    </location>
</feature>
<dbReference type="InterPro" id="IPR052177">
    <property type="entry name" value="Divisome_Glycosyl_Hydrolase"/>
</dbReference>
<dbReference type="InterPro" id="IPR017853">
    <property type="entry name" value="GH"/>
</dbReference>
<dbReference type="PANTHER" id="PTHR43405">
    <property type="entry name" value="GLYCOSYL HYDROLASE DIGH"/>
    <property type="match status" value="1"/>
</dbReference>
<evidence type="ECO:0000256" key="1">
    <source>
        <dbReference type="ARBA" id="ARBA00022729"/>
    </source>
</evidence>
<keyword evidence="1" id="KW-0732">Signal</keyword>
<dbReference type="Proteomes" id="UP000648257">
    <property type="component" value="Unassembled WGS sequence"/>
</dbReference>
<dbReference type="SUPFAM" id="SSF51445">
    <property type="entry name" value="(Trans)glycosidases"/>
    <property type="match status" value="1"/>
</dbReference>